<dbReference type="AlphaFoldDB" id="A0A0D3KS01"/>
<feature type="region of interest" description="Disordered" evidence="1">
    <location>
        <begin position="210"/>
        <end position="330"/>
    </location>
</feature>
<feature type="compositionally biased region" description="Low complexity" evidence="1">
    <location>
        <begin position="225"/>
        <end position="244"/>
    </location>
</feature>
<feature type="region of interest" description="Disordered" evidence="1">
    <location>
        <begin position="119"/>
        <end position="139"/>
    </location>
</feature>
<sequence length="925" mass="88899">MSRRGAEAQSRCDAAAARHGGESTIAGQSRGGVEGHSSSAGGAAAAHGHATRGGVAEGVEEALDEARPRAGSSRSRGGAAAGGGGESEVSRQSGCGGEGHTGSAAGSLASLEDATAGTAVAAASGTAPPDEPRPWTAASTRCWARAAAQVGVDGAVAAKRDRDRFGGGASDAVHDEGASLVSVGGGGPPGMSRLGAEAQSRCEAAAAARGGGGTIAGQSRGGVEGRSSSAGGAVAAHGHATRGGVAEGADEALGEARPRAGSSRSRGGAAAGGGGESEVSRQSGCGGEGHAGSAAGSLASLEDATAGTAVAAAGGTAPPDEPRPWTAASTRCWARAAAQFRGGVEGHSSSAGGAVATHGHATRGGVAEGVDEALNEARPRAGSSRSRGGAAAGGGGESEVSKQSGCGGEGHAGSAAGSLASLEDATAGTAVAAAGGTAPPDKPRLWTAASTRCWARAAAQVGVDGAVAARRDRDRFGGGASDAVHDEGAGLVSVGGGGPPSMSRLGAEAQSRCEAAAATRGGGGTIAGQSRGGVEGHSSSAGGAAATHGHATRGGVAEGVDEALDETRPRAGSSRSRGGAAAGGGGESEVSRQSGCGGEGHAGSAAGSLASLEDATAGTAVAAAGGTAPPDEPRPWTAASNRCWARAAAQAGVDGAVAAKRDRDRFGGGASDAVHDEGTGLVSVGGGGPPGMSRLGAEAQSRCEAATATRGDESTIAGQSRGGVEGHSSSAGGAVATHGHATRGGVAEGVDEALDEARPRAGSSRSRGGAAAGGGGESEVSRQSGCGAASVDSGEHPLLGAVSGMDEATALSSGSSWMGVNRTGAWPVAQSQCKDLRWVGPRLEVEVAADSRARRWIDLDRIGDGVVLSSSSSAVCRGVDQAVHFGGYGYPPWLYFEIRHQKWFTVEAVAVLQGVGRREATTAEL</sequence>
<feature type="compositionally biased region" description="Low complexity" evidence="1">
    <location>
        <begin position="69"/>
        <end position="78"/>
    </location>
</feature>
<evidence type="ECO:0000313" key="2">
    <source>
        <dbReference type="EnsemblProtists" id="EOD38536"/>
    </source>
</evidence>
<feature type="compositionally biased region" description="Low complexity" evidence="1">
    <location>
        <begin position="760"/>
        <end position="769"/>
    </location>
</feature>
<dbReference type="GeneID" id="17283928"/>
<feature type="compositionally biased region" description="Low complexity" evidence="1">
    <location>
        <begin position="570"/>
        <end position="579"/>
    </location>
</feature>
<feature type="compositionally biased region" description="Low complexity" evidence="1">
    <location>
        <begin position="35"/>
        <end position="54"/>
    </location>
</feature>
<organism evidence="2 3">
    <name type="scientific">Emiliania huxleyi (strain CCMP1516)</name>
    <dbReference type="NCBI Taxonomy" id="280463"/>
    <lineage>
        <taxon>Eukaryota</taxon>
        <taxon>Haptista</taxon>
        <taxon>Haptophyta</taxon>
        <taxon>Prymnesiophyceae</taxon>
        <taxon>Isochrysidales</taxon>
        <taxon>Noelaerhabdaceae</taxon>
        <taxon>Emiliania</taxon>
    </lineage>
</organism>
<feature type="region of interest" description="Disordered" evidence="1">
    <location>
        <begin position="700"/>
        <end position="743"/>
    </location>
</feature>
<proteinExistence type="predicted"/>
<feature type="compositionally biased region" description="Low complexity" evidence="1">
    <location>
        <begin position="507"/>
        <end position="519"/>
    </location>
</feature>
<dbReference type="OMA" id="GSGNHYE"/>
<reference evidence="3" key="1">
    <citation type="journal article" date="2013" name="Nature">
        <title>Pan genome of the phytoplankton Emiliania underpins its global distribution.</title>
        <authorList>
            <person name="Read B.A."/>
            <person name="Kegel J."/>
            <person name="Klute M.J."/>
            <person name="Kuo A."/>
            <person name="Lefebvre S.C."/>
            <person name="Maumus F."/>
            <person name="Mayer C."/>
            <person name="Miller J."/>
            <person name="Monier A."/>
            <person name="Salamov A."/>
            <person name="Young J."/>
            <person name="Aguilar M."/>
            <person name="Claverie J.M."/>
            <person name="Frickenhaus S."/>
            <person name="Gonzalez K."/>
            <person name="Herman E.K."/>
            <person name="Lin Y.C."/>
            <person name="Napier J."/>
            <person name="Ogata H."/>
            <person name="Sarno A.F."/>
            <person name="Shmutz J."/>
            <person name="Schroeder D."/>
            <person name="de Vargas C."/>
            <person name="Verret F."/>
            <person name="von Dassow P."/>
            <person name="Valentin K."/>
            <person name="Van de Peer Y."/>
            <person name="Wheeler G."/>
            <person name="Dacks J.B."/>
            <person name="Delwiche C.F."/>
            <person name="Dyhrman S.T."/>
            <person name="Glockner G."/>
            <person name="John U."/>
            <person name="Richards T."/>
            <person name="Worden A.Z."/>
            <person name="Zhang X."/>
            <person name="Grigoriev I.V."/>
            <person name="Allen A.E."/>
            <person name="Bidle K."/>
            <person name="Borodovsky M."/>
            <person name="Bowler C."/>
            <person name="Brownlee C."/>
            <person name="Cock J.M."/>
            <person name="Elias M."/>
            <person name="Gladyshev V.N."/>
            <person name="Groth M."/>
            <person name="Guda C."/>
            <person name="Hadaegh A."/>
            <person name="Iglesias-Rodriguez M.D."/>
            <person name="Jenkins J."/>
            <person name="Jones B.M."/>
            <person name="Lawson T."/>
            <person name="Leese F."/>
            <person name="Lindquist E."/>
            <person name="Lobanov A."/>
            <person name="Lomsadze A."/>
            <person name="Malik S.B."/>
            <person name="Marsh M.E."/>
            <person name="Mackinder L."/>
            <person name="Mock T."/>
            <person name="Mueller-Roeber B."/>
            <person name="Pagarete A."/>
            <person name="Parker M."/>
            <person name="Probert I."/>
            <person name="Quesneville H."/>
            <person name="Raines C."/>
            <person name="Rensing S.A."/>
            <person name="Riano-Pachon D.M."/>
            <person name="Richier S."/>
            <person name="Rokitta S."/>
            <person name="Shiraiwa Y."/>
            <person name="Soanes D.M."/>
            <person name="van der Giezen M."/>
            <person name="Wahlund T.M."/>
            <person name="Williams B."/>
            <person name="Wilson W."/>
            <person name="Wolfe G."/>
            <person name="Wurch L.L."/>
        </authorList>
    </citation>
    <scope>NUCLEOTIDE SEQUENCE</scope>
</reference>
<feature type="compositionally biased region" description="Gly residues" evidence="1">
    <location>
        <begin position="520"/>
        <end position="535"/>
    </location>
</feature>
<dbReference type="PaxDb" id="2903-EOD38536"/>
<accession>A0A0D3KS01</accession>
<feature type="compositionally biased region" description="Gly residues" evidence="1">
    <location>
        <begin position="210"/>
        <end position="224"/>
    </location>
</feature>
<feature type="compositionally biased region" description="Low complexity" evidence="1">
    <location>
        <begin position="346"/>
        <end position="365"/>
    </location>
</feature>
<dbReference type="Proteomes" id="UP000013827">
    <property type="component" value="Unassembled WGS sequence"/>
</dbReference>
<feature type="region of interest" description="Disordered" evidence="1">
    <location>
        <begin position="342"/>
        <end position="417"/>
    </location>
</feature>
<feature type="region of interest" description="Disordered" evidence="1">
    <location>
        <begin position="1"/>
        <end position="105"/>
    </location>
</feature>
<feature type="compositionally biased region" description="Low complexity" evidence="1">
    <location>
        <begin position="259"/>
        <end position="268"/>
    </location>
</feature>
<protein>
    <submittedName>
        <fullName evidence="2">Uncharacterized protein</fullName>
    </submittedName>
</protein>
<feature type="compositionally biased region" description="Low complexity" evidence="1">
    <location>
        <begin position="726"/>
        <end position="743"/>
    </location>
</feature>
<feature type="region of interest" description="Disordered" evidence="1">
    <location>
        <begin position="755"/>
        <end position="792"/>
    </location>
</feature>
<dbReference type="KEGG" id="ehx:EMIHUDRAFT_224278"/>
<dbReference type="HOGENOM" id="CLU_372850_0_0_1"/>
<evidence type="ECO:0000313" key="3">
    <source>
        <dbReference type="Proteomes" id="UP000013827"/>
    </source>
</evidence>
<dbReference type="EnsemblProtists" id="EOD38536">
    <property type="protein sequence ID" value="EOD38536"/>
    <property type="gene ID" value="EMIHUDRAFT_224278"/>
</dbReference>
<name>A0A0D3KS01_EMIH1</name>
<feature type="compositionally biased region" description="Low complexity" evidence="1">
    <location>
        <begin position="380"/>
        <end position="389"/>
    </location>
</feature>
<reference evidence="2" key="2">
    <citation type="submission" date="2024-10" db="UniProtKB">
        <authorList>
            <consortium name="EnsemblProtists"/>
        </authorList>
    </citation>
    <scope>IDENTIFICATION</scope>
</reference>
<dbReference type="RefSeq" id="XP_005790965.1">
    <property type="nucleotide sequence ID" value="XM_005790908.1"/>
</dbReference>
<feature type="compositionally biased region" description="Low complexity" evidence="1">
    <location>
        <begin position="291"/>
        <end position="317"/>
    </location>
</feature>
<feature type="compositionally biased region" description="Low complexity" evidence="1">
    <location>
        <begin position="536"/>
        <end position="555"/>
    </location>
</feature>
<feature type="region of interest" description="Disordered" evidence="1">
    <location>
        <begin position="474"/>
        <end position="605"/>
    </location>
</feature>
<evidence type="ECO:0000256" key="1">
    <source>
        <dbReference type="SAM" id="MobiDB-lite"/>
    </source>
</evidence>
<keyword evidence="3" id="KW-1185">Reference proteome</keyword>